<protein>
    <submittedName>
        <fullName evidence="1">Uncharacterized protein</fullName>
    </submittedName>
</protein>
<dbReference type="Proteomes" id="UP000835052">
    <property type="component" value="Unassembled WGS sequence"/>
</dbReference>
<evidence type="ECO:0000313" key="1">
    <source>
        <dbReference type="EMBL" id="CAD6190789.1"/>
    </source>
</evidence>
<sequence length="92" mass="9768">MRCQISTFVGLVELAVSVGSPFDPTHTCLAVVVVVVVVVVLMELEAQGSGSHLKPAPLKAFRGSQLCRPRPLFVGGSPAAQSQFPSSRRCDF</sequence>
<accession>A0A8S1H4S8</accession>
<evidence type="ECO:0000313" key="2">
    <source>
        <dbReference type="Proteomes" id="UP000835052"/>
    </source>
</evidence>
<organism evidence="1 2">
    <name type="scientific">Caenorhabditis auriculariae</name>
    <dbReference type="NCBI Taxonomy" id="2777116"/>
    <lineage>
        <taxon>Eukaryota</taxon>
        <taxon>Metazoa</taxon>
        <taxon>Ecdysozoa</taxon>
        <taxon>Nematoda</taxon>
        <taxon>Chromadorea</taxon>
        <taxon>Rhabditida</taxon>
        <taxon>Rhabditina</taxon>
        <taxon>Rhabditomorpha</taxon>
        <taxon>Rhabditoidea</taxon>
        <taxon>Rhabditidae</taxon>
        <taxon>Peloderinae</taxon>
        <taxon>Caenorhabditis</taxon>
    </lineage>
</organism>
<dbReference type="AlphaFoldDB" id="A0A8S1H4S8"/>
<name>A0A8S1H4S8_9PELO</name>
<dbReference type="EMBL" id="CAJGYM010000017">
    <property type="protein sequence ID" value="CAD6190789.1"/>
    <property type="molecule type" value="Genomic_DNA"/>
</dbReference>
<comment type="caution">
    <text evidence="1">The sequence shown here is derived from an EMBL/GenBank/DDBJ whole genome shotgun (WGS) entry which is preliminary data.</text>
</comment>
<keyword evidence="2" id="KW-1185">Reference proteome</keyword>
<reference evidence="1" key="1">
    <citation type="submission" date="2020-10" db="EMBL/GenBank/DDBJ databases">
        <authorList>
            <person name="Kikuchi T."/>
        </authorList>
    </citation>
    <scope>NUCLEOTIDE SEQUENCE</scope>
    <source>
        <strain evidence="1">NKZ352</strain>
    </source>
</reference>
<gene>
    <name evidence="1" type="ORF">CAUJ_LOCUS6708</name>
</gene>
<proteinExistence type="predicted"/>